<dbReference type="AlphaFoldDB" id="A0AB34FFL0"/>
<evidence type="ECO:0000256" key="6">
    <source>
        <dbReference type="SAM" id="Phobius"/>
    </source>
</evidence>
<keyword evidence="4 6" id="KW-0472">Membrane</keyword>
<sequence>MAPRLLDAVPALLLFLLASLPGLATGDAVTIERNIPGNAHECVDGCLITGYYNLALGLACGRPFDNDCYCATASASVSVASAFLEKCVSTSCAAGDASKDRSIVRSLYGAYCLGAGYTQPGISSWVPAAATTDLPASTASETSEPSPTGNSESLPTQTQATSDGGVPTQTRATTQGNVPTRSSAGPATVTVIATPTGAPPKDNTALKIGVGVAVPVVALLAFGLGLWLWMRRRHRQNHDGMGQGNMNAPPPMQQTYYQQPPPEPHVQHYQAYQPEAGGFVRKPVPAPTVSPVSLQTKGTPGSANRPQELNSSQFAPPAATSPLYYVLRASLNLSSYYGHKPNRTTMSTTTTNDATAGLPASYGEVAFQPSRVLLIKGYSSYVSTYQKAFDVTSHVPIPSFTDASAMPATYCSEVRRAASRFNRSTLVFRLMPGCFFASRIHFRDRSGSCVAKVHTHSMNAPCNVTFPLGSPHSDHNIWVQRVPKIGHESFVKDSVSYLWNTTIAGRKSGVLYRIVESERPVPIAKYARDRWRDSWVLVVDDTQLDVVVALATCLAVWNRMSCPFS</sequence>
<evidence type="ECO:0000256" key="3">
    <source>
        <dbReference type="ARBA" id="ARBA00022989"/>
    </source>
</evidence>
<keyword evidence="3 6" id="KW-1133">Transmembrane helix</keyword>
<organism evidence="8 9">
    <name type="scientific">Purpureocillium lavendulum</name>
    <dbReference type="NCBI Taxonomy" id="1247861"/>
    <lineage>
        <taxon>Eukaryota</taxon>
        <taxon>Fungi</taxon>
        <taxon>Dikarya</taxon>
        <taxon>Ascomycota</taxon>
        <taxon>Pezizomycotina</taxon>
        <taxon>Sordariomycetes</taxon>
        <taxon>Hypocreomycetidae</taxon>
        <taxon>Hypocreales</taxon>
        <taxon>Ophiocordycipitaceae</taxon>
        <taxon>Purpureocillium</taxon>
    </lineage>
</organism>
<feature type="signal peptide" evidence="7">
    <location>
        <begin position="1"/>
        <end position="26"/>
    </location>
</feature>
<evidence type="ECO:0000256" key="1">
    <source>
        <dbReference type="ARBA" id="ARBA00004167"/>
    </source>
</evidence>
<dbReference type="InterPro" id="IPR051694">
    <property type="entry name" value="Immunoregulatory_rcpt-like"/>
</dbReference>
<evidence type="ECO:0000313" key="8">
    <source>
        <dbReference type="EMBL" id="KAJ6438219.1"/>
    </source>
</evidence>
<name>A0AB34FFL0_9HYPO</name>
<evidence type="ECO:0000313" key="9">
    <source>
        <dbReference type="Proteomes" id="UP001163105"/>
    </source>
</evidence>
<feature type="chain" id="PRO_5044209661" evidence="7">
    <location>
        <begin position="27"/>
        <end position="565"/>
    </location>
</feature>
<dbReference type="Proteomes" id="UP001163105">
    <property type="component" value="Unassembled WGS sequence"/>
</dbReference>
<reference evidence="8" key="1">
    <citation type="submission" date="2023-01" db="EMBL/GenBank/DDBJ databases">
        <title>The growth and conidiation of Purpureocillium lavendulum are regulated by nitrogen source and histone H3K14 acetylation.</title>
        <authorList>
            <person name="Tang P."/>
            <person name="Han J."/>
            <person name="Zhang C."/>
            <person name="Tang P."/>
            <person name="Qi F."/>
            <person name="Zhang K."/>
            <person name="Liang L."/>
        </authorList>
    </citation>
    <scope>NUCLEOTIDE SEQUENCE</scope>
    <source>
        <strain evidence="8">YMF1.00683</strain>
    </source>
</reference>
<feature type="region of interest" description="Disordered" evidence="5">
    <location>
        <begin position="134"/>
        <end position="201"/>
    </location>
</feature>
<protein>
    <submittedName>
        <fullName evidence="8">Sugar transporter</fullName>
    </submittedName>
</protein>
<keyword evidence="8" id="KW-0813">Transport</keyword>
<feature type="compositionally biased region" description="Polar residues" evidence="5">
    <location>
        <begin position="290"/>
        <end position="314"/>
    </location>
</feature>
<dbReference type="PANTHER" id="PTHR15549">
    <property type="entry name" value="PAIRED IMMUNOGLOBULIN-LIKE TYPE 2 RECEPTOR"/>
    <property type="match status" value="1"/>
</dbReference>
<dbReference type="EMBL" id="JAQHRD010000008">
    <property type="protein sequence ID" value="KAJ6438219.1"/>
    <property type="molecule type" value="Genomic_DNA"/>
</dbReference>
<evidence type="ECO:0000256" key="7">
    <source>
        <dbReference type="SAM" id="SignalP"/>
    </source>
</evidence>
<evidence type="ECO:0000256" key="4">
    <source>
        <dbReference type="ARBA" id="ARBA00023136"/>
    </source>
</evidence>
<keyword evidence="7" id="KW-0732">Signal</keyword>
<evidence type="ECO:0000256" key="5">
    <source>
        <dbReference type="SAM" id="MobiDB-lite"/>
    </source>
</evidence>
<proteinExistence type="predicted"/>
<feature type="region of interest" description="Disordered" evidence="5">
    <location>
        <begin position="285"/>
        <end position="315"/>
    </location>
</feature>
<keyword evidence="2 6" id="KW-0812">Transmembrane</keyword>
<feature type="compositionally biased region" description="Low complexity" evidence="5">
    <location>
        <begin position="135"/>
        <end position="148"/>
    </location>
</feature>
<keyword evidence="9" id="KW-1185">Reference proteome</keyword>
<evidence type="ECO:0000256" key="2">
    <source>
        <dbReference type="ARBA" id="ARBA00022692"/>
    </source>
</evidence>
<comment type="caution">
    <text evidence="8">The sequence shown here is derived from an EMBL/GenBank/DDBJ whole genome shotgun (WGS) entry which is preliminary data.</text>
</comment>
<dbReference type="GO" id="GO:0016020">
    <property type="term" value="C:membrane"/>
    <property type="evidence" value="ECO:0007669"/>
    <property type="project" value="UniProtKB-SubCell"/>
</dbReference>
<dbReference type="GO" id="GO:0071944">
    <property type="term" value="C:cell periphery"/>
    <property type="evidence" value="ECO:0007669"/>
    <property type="project" value="UniProtKB-ARBA"/>
</dbReference>
<comment type="subcellular location">
    <subcellularLocation>
        <location evidence="1">Membrane</location>
        <topology evidence="1">Single-pass membrane protein</topology>
    </subcellularLocation>
</comment>
<feature type="transmembrane region" description="Helical" evidence="6">
    <location>
        <begin position="208"/>
        <end position="229"/>
    </location>
</feature>
<gene>
    <name evidence="8" type="ORF">O9K51_08810</name>
</gene>
<feature type="compositionally biased region" description="Polar residues" evidence="5">
    <location>
        <begin position="149"/>
        <end position="185"/>
    </location>
</feature>
<accession>A0AB34FFL0</accession>
<keyword evidence="8" id="KW-0762">Sugar transport</keyword>